<gene>
    <name evidence="1" type="ORF">FBZ93_103208</name>
</gene>
<evidence type="ECO:0000313" key="2">
    <source>
        <dbReference type="Proteomes" id="UP000321304"/>
    </source>
</evidence>
<keyword evidence="2" id="KW-1185">Reference proteome</keyword>
<dbReference type="EMBL" id="VITY01000003">
    <property type="protein sequence ID" value="TWC05196.1"/>
    <property type="molecule type" value="Genomic_DNA"/>
</dbReference>
<proteinExistence type="predicted"/>
<protein>
    <submittedName>
        <fullName evidence="1">Uncharacterized protein</fullName>
    </submittedName>
</protein>
<comment type="caution">
    <text evidence="1">The sequence shown here is derived from an EMBL/GenBank/DDBJ whole genome shotgun (WGS) entry which is preliminary data.</text>
</comment>
<dbReference type="Proteomes" id="UP000321304">
    <property type="component" value="Unassembled WGS sequence"/>
</dbReference>
<reference evidence="1 2" key="1">
    <citation type="submission" date="2019-06" db="EMBL/GenBank/DDBJ databases">
        <title>Genomic Encyclopedia of Type Strains, Phase IV (KMG-V): Genome sequencing to study the core and pangenomes of soil and plant-associated prokaryotes.</title>
        <authorList>
            <person name="Whitman W."/>
        </authorList>
    </citation>
    <scope>NUCLEOTIDE SEQUENCE [LARGE SCALE GENOMIC DNA]</scope>
    <source>
        <strain evidence="1 2">BR 10355</strain>
    </source>
</reference>
<evidence type="ECO:0000313" key="1">
    <source>
        <dbReference type="EMBL" id="TWC05196.1"/>
    </source>
</evidence>
<dbReference type="RefSeq" id="WP_167528973.1">
    <property type="nucleotide sequence ID" value="NZ_VITY01000003.1"/>
</dbReference>
<name>A0A560MC50_9BRAD</name>
<sequence length="58" mass="6701">MGISQAKALQEKAEMFERRAESAADSISRQHYKEMAAHYRRLATEHLEISRDEPARQA</sequence>
<organism evidence="1 2">
    <name type="scientific">Bradyrhizobium macuxiense</name>
    <dbReference type="NCBI Taxonomy" id="1755647"/>
    <lineage>
        <taxon>Bacteria</taxon>
        <taxon>Pseudomonadati</taxon>
        <taxon>Pseudomonadota</taxon>
        <taxon>Alphaproteobacteria</taxon>
        <taxon>Hyphomicrobiales</taxon>
        <taxon>Nitrobacteraceae</taxon>
        <taxon>Bradyrhizobium</taxon>
    </lineage>
</organism>
<dbReference type="AlphaFoldDB" id="A0A560MC50"/>
<accession>A0A560MC50</accession>